<evidence type="ECO:0000313" key="3">
    <source>
        <dbReference type="Proteomes" id="UP001431449"/>
    </source>
</evidence>
<keyword evidence="1" id="KW-0732">Signal</keyword>
<feature type="chain" id="PRO_5045798323" evidence="1">
    <location>
        <begin position="30"/>
        <end position="491"/>
    </location>
</feature>
<feature type="signal peptide" evidence="1">
    <location>
        <begin position="1"/>
        <end position="29"/>
    </location>
</feature>
<protein>
    <submittedName>
        <fullName evidence="2">Right-handed parallel beta-helix repeat-containing protein</fullName>
    </submittedName>
</protein>
<evidence type="ECO:0000256" key="1">
    <source>
        <dbReference type="SAM" id="SignalP"/>
    </source>
</evidence>
<name>A0ABT0GHQ0_9GAMM</name>
<organism evidence="2 3">
    <name type="scientific">Pseudomarimonas salicorniae</name>
    <dbReference type="NCBI Taxonomy" id="2933270"/>
    <lineage>
        <taxon>Bacteria</taxon>
        <taxon>Pseudomonadati</taxon>
        <taxon>Pseudomonadota</taxon>
        <taxon>Gammaproteobacteria</taxon>
        <taxon>Lysobacterales</taxon>
        <taxon>Lysobacteraceae</taxon>
        <taxon>Pseudomarimonas</taxon>
    </lineage>
</organism>
<reference evidence="2" key="1">
    <citation type="submission" date="2022-04" db="EMBL/GenBank/DDBJ databases">
        <title>Lysobacter sp. CAU 1642 isolated from sea sand.</title>
        <authorList>
            <person name="Kim W."/>
        </authorList>
    </citation>
    <scope>NUCLEOTIDE SEQUENCE</scope>
    <source>
        <strain evidence="2">CAU 1642</strain>
    </source>
</reference>
<dbReference type="InterPro" id="IPR012334">
    <property type="entry name" value="Pectin_lyas_fold"/>
</dbReference>
<evidence type="ECO:0000313" key="2">
    <source>
        <dbReference type="EMBL" id="MCK7593714.1"/>
    </source>
</evidence>
<gene>
    <name evidence="2" type="ORF">M0G41_08535</name>
</gene>
<keyword evidence="3" id="KW-1185">Reference proteome</keyword>
<dbReference type="Proteomes" id="UP001431449">
    <property type="component" value="Unassembled WGS sequence"/>
</dbReference>
<accession>A0ABT0GHQ0</accession>
<dbReference type="RefSeq" id="WP_248207843.1">
    <property type="nucleotide sequence ID" value="NZ_JALNMH010000006.1"/>
</dbReference>
<dbReference type="EMBL" id="JALNMH010000006">
    <property type="protein sequence ID" value="MCK7593714.1"/>
    <property type="molecule type" value="Genomic_DNA"/>
</dbReference>
<comment type="caution">
    <text evidence="2">The sequence shown here is derived from an EMBL/GenBank/DDBJ whole genome shotgun (WGS) entry which is preliminary data.</text>
</comment>
<sequence length="491" mass="52823">MRSSQSACAQAVFIVVLALCALHPSCGHAQVSYYVDPVNGDDAQSGSLAAPWRSFRNIISYYHPSFRPPQWVRVQPGDTLFLMEGVHDTILHPGGDGGAADGGAYLIYFRGEQGSPDRPIRISAFANARPILDPGGAGHGVHIQQGSHFDISGISVRNAYSPGEGGGITLADVSGVRVHGVEVHSTDGVDNNNVSGLHCNGCRDIEIFGSRFYDNYDRTNADTGGQSTPNSSNMVFFRGENVSVHDNEFFNSVPITASRSGMCLKYKHASGNPAGYFRVYNNVFRNCKHAALQTGTANTHFHDNVVIDSGPVQSMDLGGPTHQTNQLFEFNTIYRSGGIQVDPTVDWRDADFPDDPSNIVIRHNIVYDTAPAYHQENGLINIGTYMSDALYAEIEPELTLEANCYFNPGRAVQLNIGAANGGGFGILGGQYTLAEWQQGLGFDLDSREADPLFADADTGDFRPAPSGPCAGMGVFARDTGRIFADGFELPG</sequence>
<dbReference type="SUPFAM" id="SSF51126">
    <property type="entry name" value="Pectin lyase-like"/>
    <property type="match status" value="1"/>
</dbReference>
<dbReference type="InterPro" id="IPR011050">
    <property type="entry name" value="Pectin_lyase_fold/virulence"/>
</dbReference>
<proteinExistence type="predicted"/>
<dbReference type="Gene3D" id="2.160.20.10">
    <property type="entry name" value="Single-stranded right-handed beta-helix, Pectin lyase-like"/>
    <property type="match status" value="1"/>
</dbReference>